<dbReference type="InterPro" id="IPR039731">
    <property type="entry name" value="Rce1"/>
</dbReference>
<dbReference type="GO" id="GO:0005789">
    <property type="term" value="C:endoplasmic reticulum membrane"/>
    <property type="evidence" value="ECO:0007669"/>
    <property type="project" value="UniProtKB-SubCell"/>
</dbReference>
<reference evidence="13" key="1">
    <citation type="submission" date="2013-11" db="EMBL/GenBank/DDBJ databases">
        <title>Genome sequence of the fusiform rust pathogen reveals effectors for host alternation and coevolution with pine.</title>
        <authorList>
            <consortium name="DOE Joint Genome Institute"/>
            <person name="Smith K."/>
            <person name="Pendleton A."/>
            <person name="Kubisiak T."/>
            <person name="Anderson C."/>
            <person name="Salamov A."/>
            <person name="Aerts A."/>
            <person name="Riley R."/>
            <person name="Clum A."/>
            <person name="Lindquist E."/>
            <person name="Ence D."/>
            <person name="Campbell M."/>
            <person name="Kronenberg Z."/>
            <person name="Feau N."/>
            <person name="Dhillon B."/>
            <person name="Hamelin R."/>
            <person name="Burleigh J."/>
            <person name="Smith J."/>
            <person name="Yandell M."/>
            <person name="Nelson C."/>
            <person name="Grigoriev I."/>
            <person name="Davis J."/>
        </authorList>
    </citation>
    <scope>NUCLEOTIDE SEQUENCE</scope>
    <source>
        <strain evidence="13">G11</strain>
    </source>
</reference>
<evidence type="ECO:0000256" key="2">
    <source>
        <dbReference type="ARBA" id="ARBA00006897"/>
    </source>
</evidence>
<comment type="similarity">
    <text evidence="2">Belongs to the peptidase U48 family.</text>
</comment>
<feature type="transmembrane region" description="Helical" evidence="11">
    <location>
        <begin position="50"/>
        <end position="70"/>
    </location>
</feature>
<organism evidence="13 14">
    <name type="scientific">Cronartium quercuum f. sp. fusiforme G11</name>
    <dbReference type="NCBI Taxonomy" id="708437"/>
    <lineage>
        <taxon>Eukaryota</taxon>
        <taxon>Fungi</taxon>
        <taxon>Dikarya</taxon>
        <taxon>Basidiomycota</taxon>
        <taxon>Pucciniomycotina</taxon>
        <taxon>Pucciniomycetes</taxon>
        <taxon>Pucciniales</taxon>
        <taxon>Coleosporiaceae</taxon>
        <taxon>Cronartium</taxon>
    </lineage>
</organism>
<dbReference type="GO" id="GO:0004222">
    <property type="term" value="F:metalloendopeptidase activity"/>
    <property type="evidence" value="ECO:0007669"/>
    <property type="project" value="InterPro"/>
</dbReference>
<keyword evidence="3" id="KW-0645">Protease</keyword>
<keyword evidence="14" id="KW-1185">Reference proteome</keyword>
<name>A0A9P6TBK6_9BASI</name>
<keyword evidence="5" id="KW-0378">Hydrolase</keyword>
<feature type="transmembrane region" description="Helical" evidence="11">
    <location>
        <begin position="248"/>
        <end position="269"/>
    </location>
</feature>
<evidence type="ECO:0000256" key="10">
    <source>
        <dbReference type="ARBA" id="ARBA00049729"/>
    </source>
</evidence>
<evidence type="ECO:0000256" key="9">
    <source>
        <dbReference type="ARBA" id="ARBA00047280"/>
    </source>
</evidence>
<keyword evidence="8 11" id="KW-0472">Membrane</keyword>
<evidence type="ECO:0000256" key="1">
    <source>
        <dbReference type="ARBA" id="ARBA00004477"/>
    </source>
</evidence>
<feature type="transmembrane region" description="Helical" evidence="11">
    <location>
        <begin position="281"/>
        <end position="302"/>
    </location>
</feature>
<sequence>MSLPPDLAFLVSGTLAVSYVAILYILPAARSKPWEKDPKTGQPRDRQHPAVIRARVLAVILITFLSLLGIGGLVKRYGGKAEAADPIEATLRLTGFRPSATVGQSTPFAFLRLQFQALLLTATLFLGPLYAQLLPSSSYQHAFTWSDYLELQTLRNLVIGPISEEIVYRGCIIATYFLIDPLLRPSASQIIFLSPLWFGAAHVHSIREIYISNGRTKRALVNGCLIAAFQFVYTTLFGWYASFIHLRTGSVIAASLCHSFCNMMGVPRFMDSMRKFPHRRLSIAISYISGMVLFAIGVRVWATNRNLFPSSNPLWWDLR</sequence>
<feature type="domain" description="CAAX prenyl protease 2/Lysostaphin resistance protein A-like" evidence="12">
    <location>
        <begin position="151"/>
        <end position="264"/>
    </location>
</feature>
<dbReference type="InterPro" id="IPR003675">
    <property type="entry name" value="Rce1/LyrA-like_dom"/>
</dbReference>
<dbReference type="Pfam" id="PF02517">
    <property type="entry name" value="Rce1-like"/>
    <property type="match status" value="1"/>
</dbReference>
<keyword evidence="6" id="KW-0256">Endoplasmic reticulum</keyword>
<dbReference type="Proteomes" id="UP000886653">
    <property type="component" value="Unassembled WGS sequence"/>
</dbReference>
<dbReference type="OrthoDB" id="271604at2759"/>
<keyword evidence="7 11" id="KW-1133">Transmembrane helix</keyword>
<comment type="caution">
    <text evidence="13">The sequence shown here is derived from an EMBL/GenBank/DDBJ whole genome shotgun (WGS) entry which is preliminary data.</text>
</comment>
<dbReference type="GO" id="GO:0071586">
    <property type="term" value="P:CAAX-box protein processing"/>
    <property type="evidence" value="ECO:0007669"/>
    <property type="project" value="InterPro"/>
</dbReference>
<feature type="transmembrane region" description="Helical" evidence="11">
    <location>
        <begin position="219"/>
        <end position="242"/>
    </location>
</feature>
<dbReference type="EMBL" id="MU167290">
    <property type="protein sequence ID" value="KAG0144713.1"/>
    <property type="molecule type" value="Genomic_DNA"/>
</dbReference>
<evidence type="ECO:0000256" key="11">
    <source>
        <dbReference type="SAM" id="Phobius"/>
    </source>
</evidence>
<evidence type="ECO:0000256" key="3">
    <source>
        <dbReference type="ARBA" id="ARBA00022670"/>
    </source>
</evidence>
<comment type="subcellular location">
    <subcellularLocation>
        <location evidence="1">Endoplasmic reticulum membrane</location>
        <topology evidence="1">Multi-pass membrane protein</topology>
    </subcellularLocation>
</comment>
<feature type="transmembrane region" description="Helical" evidence="11">
    <location>
        <begin position="6"/>
        <end position="29"/>
    </location>
</feature>
<keyword evidence="4 11" id="KW-0812">Transmembrane</keyword>
<dbReference type="AlphaFoldDB" id="A0A9P6TBK6"/>
<dbReference type="PANTHER" id="PTHR13046:SF0">
    <property type="entry name" value="CAAX PRENYL PROTEASE 2"/>
    <property type="match status" value="1"/>
</dbReference>
<evidence type="ECO:0000256" key="7">
    <source>
        <dbReference type="ARBA" id="ARBA00022989"/>
    </source>
</evidence>
<accession>A0A9P6TBK6</accession>
<gene>
    <name evidence="13" type="ORF">CROQUDRAFT_79660</name>
</gene>
<evidence type="ECO:0000313" key="14">
    <source>
        <dbReference type="Proteomes" id="UP000886653"/>
    </source>
</evidence>
<dbReference type="PANTHER" id="PTHR13046">
    <property type="entry name" value="PROTEASE U48 CAAX PRENYL PROTEASE RCE1"/>
    <property type="match status" value="1"/>
</dbReference>
<evidence type="ECO:0000256" key="5">
    <source>
        <dbReference type="ARBA" id="ARBA00022801"/>
    </source>
</evidence>
<evidence type="ECO:0000256" key="8">
    <source>
        <dbReference type="ARBA" id="ARBA00023136"/>
    </source>
</evidence>
<evidence type="ECO:0000313" key="13">
    <source>
        <dbReference type="EMBL" id="KAG0144713.1"/>
    </source>
</evidence>
<evidence type="ECO:0000259" key="12">
    <source>
        <dbReference type="Pfam" id="PF02517"/>
    </source>
</evidence>
<evidence type="ECO:0000256" key="4">
    <source>
        <dbReference type="ARBA" id="ARBA00022692"/>
    </source>
</evidence>
<evidence type="ECO:0000256" key="6">
    <source>
        <dbReference type="ARBA" id="ARBA00022824"/>
    </source>
</evidence>
<protein>
    <recommendedName>
        <fullName evidence="10">intramembrane prenyl-peptidase Rce1</fullName>
        <ecNumber evidence="10">3.4.26.1</ecNumber>
    </recommendedName>
</protein>
<dbReference type="EC" id="3.4.26.1" evidence="10"/>
<comment type="catalytic activity">
    <reaction evidence="9">
        <text>Hydrolyzes the peptide bond -P2-(S-farnesyl or geranylgeranyl)C-P1'-P2'-P3'-COOH where P1' and P2' are amino acids with aliphatic sidechains and P3' is any C-terminal residue.</text>
        <dbReference type="EC" id="3.4.26.1"/>
    </reaction>
</comment>
<proteinExistence type="inferred from homology"/>